<dbReference type="AlphaFoldDB" id="A0A1S9PNR4"/>
<name>A0A1S9PNR4_9SPHI</name>
<protein>
    <submittedName>
        <fullName evidence="1">Uncharacterized protein</fullName>
    </submittedName>
</protein>
<sequence>MEQANTQNSTINYASILIANNGNLKDSNNHLDELSDLINALVVYHDDYFNISSFYYSKVTEALVLAKDSGIATASTVESQAIEFKKLSNDANNAFKAAINLPGLIDSKQLIRFSAKVL</sequence>
<dbReference type="EMBL" id="MBTF01000001">
    <property type="protein sequence ID" value="OOQ62208.1"/>
    <property type="molecule type" value="Genomic_DNA"/>
</dbReference>
<organism evidence="1 2">
    <name type="scientific">Mucilaginibacter pedocola</name>
    <dbReference type="NCBI Taxonomy" id="1792845"/>
    <lineage>
        <taxon>Bacteria</taxon>
        <taxon>Pseudomonadati</taxon>
        <taxon>Bacteroidota</taxon>
        <taxon>Sphingobacteriia</taxon>
        <taxon>Sphingobacteriales</taxon>
        <taxon>Sphingobacteriaceae</taxon>
        <taxon>Mucilaginibacter</taxon>
    </lineage>
</organism>
<dbReference type="STRING" id="1792845.BC343_03965"/>
<dbReference type="RefSeq" id="WP_078346406.1">
    <property type="nucleotide sequence ID" value="NZ_MBTF01000001.1"/>
</dbReference>
<comment type="caution">
    <text evidence="1">The sequence shown here is derived from an EMBL/GenBank/DDBJ whole genome shotgun (WGS) entry which is preliminary data.</text>
</comment>
<proteinExistence type="predicted"/>
<evidence type="ECO:0000313" key="1">
    <source>
        <dbReference type="EMBL" id="OOQ62208.1"/>
    </source>
</evidence>
<accession>A0A1S9PNR4</accession>
<reference evidence="1 2" key="1">
    <citation type="submission" date="2016-07" db="EMBL/GenBank/DDBJ databases">
        <title>Genomic analysis of zinc-resistant bacterium Mucilaginibacter pedocola TBZ30.</title>
        <authorList>
            <person name="Huang J."/>
            <person name="Tang J."/>
        </authorList>
    </citation>
    <scope>NUCLEOTIDE SEQUENCE [LARGE SCALE GENOMIC DNA]</scope>
    <source>
        <strain evidence="1 2">TBZ30</strain>
    </source>
</reference>
<keyword evidence="2" id="KW-1185">Reference proteome</keyword>
<dbReference type="Proteomes" id="UP000189739">
    <property type="component" value="Unassembled WGS sequence"/>
</dbReference>
<gene>
    <name evidence="1" type="ORF">BC343_03965</name>
</gene>
<evidence type="ECO:0000313" key="2">
    <source>
        <dbReference type="Proteomes" id="UP000189739"/>
    </source>
</evidence>